<protein>
    <submittedName>
        <fullName evidence="2">D-threo-aldose 1-dehydrogenase</fullName>
        <ecNumber evidence="2">1.1.1.122</ecNumber>
    </submittedName>
</protein>
<evidence type="ECO:0000259" key="1">
    <source>
        <dbReference type="Pfam" id="PF00248"/>
    </source>
</evidence>
<keyword evidence="3" id="KW-1185">Reference proteome</keyword>
<dbReference type="Pfam" id="PF00248">
    <property type="entry name" value="Aldo_ket_red"/>
    <property type="match status" value="1"/>
</dbReference>
<dbReference type="AlphaFoldDB" id="A0A852SAR6"/>
<organism evidence="2 3">
    <name type="scientific">Herbiconiux flava</name>
    <dbReference type="NCBI Taxonomy" id="881268"/>
    <lineage>
        <taxon>Bacteria</taxon>
        <taxon>Bacillati</taxon>
        <taxon>Actinomycetota</taxon>
        <taxon>Actinomycetes</taxon>
        <taxon>Micrococcales</taxon>
        <taxon>Microbacteriaceae</taxon>
        <taxon>Herbiconiux</taxon>
    </lineage>
</organism>
<dbReference type="SUPFAM" id="SSF51430">
    <property type="entry name" value="NAD(P)-linked oxidoreductase"/>
    <property type="match status" value="1"/>
</dbReference>
<reference evidence="2 3" key="1">
    <citation type="submission" date="2020-07" db="EMBL/GenBank/DDBJ databases">
        <title>Sequencing the genomes of 1000 actinobacteria strains.</title>
        <authorList>
            <person name="Klenk H.-P."/>
        </authorList>
    </citation>
    <scope>NUCLEOTIDE SEQUENCE [LARGE SCALE GENOMIC DNA]</scope>
    <source>
        <strain evidence="2 3">DSM 26474</strain>
    </source>
</reference>
<gene>
    <name evidence="2" type="ORF">BJ984_000604</name>
</gene>
<sequence length="293" mass="30420">MNPVATTPITLGASRLGERPAAGELADALIASPLGNVDTSNMYAEGRSEVLLGEALARAGGLPPGKLIYSKADRDVPSGVFDADRVRRSLEESLTRLGVSHLPLYHLHDPDTITFAEAMAPGGPVEALLALRDEGVIGAVGIAAGTIGQVHEYVATGVFDAVLSHNRLTLVDRSAEPTFRLARELGMTVFNAAPFGGGALANGSTADYGYRPMPQEFAAHLAAVRALATEWGVDLAAAALRFSLRSPLVTTTVVGVPTPERLADLPRLLDSAVPDGFFAAVEALGPPPANGND</sequence>
<accession>A0A852SAR6</accession>
<dbReference type="Gene3D" id="3.20.20.100">
    <property type="entry name" value="NADP-dependent oxidoreductase domain"/>
    <property type="match status" value="1"/>
</dbReference>
<dbReference type="InterPro" id="IPR023210">
    <property type="entry name" value="NADP_OxRdtase_dom"/>
</dbReference>
<comment type="caution">
    <text evidence="2">The sequence shown here is derived from an EMBL/GenBank/DDBJ whole genome shotgun (WGS) entry which is preliminary data.</text>
</comment>
<dbReference type="InterPro" id="IPR036812">
    <property type="entry name" value="NAD(P)_OxRdtase_dom_sf"/>
</dbReference>
<dbReference type="EC" id="1.1.1.122" evidence="2"/>
<evidence type="ECO:0000313" key="2">
    <source>
        <dbReference type="EMBL" id="NYD69446.1"/>
    </source>
</evidence>
<dbReference type="GO" id="GO:0047834">
    <property type="term" value="F:D-threo-aldose 1-dehydrogenase activity"/>
    <property type="evidence" value="ECO:0007669"/>
    <property type="project" value="UniProtKB-EC"/>
</dbReference>
<evidence type="ECO:0000313" key="3">
    <source>
        <dbReference type="Proteomes" id="UP000549913"/>
    </source>
</evidence>
<proteinExistence type="predicted"/>
<dbReference type="Proteomes" id="UP000549913">
    <property type="component" value="Unassembled WGS sequence"/>
</dbReference>
<dbReference type="GO" id="GO:0005829">
    <property type="term" value="C:cytosol"/>
    <property type="evidence" value="ECO:0007669"/>
    <property type="project" value="TreeGrafter"/>
</dbReference>
<dbReference type="RefSeq" id="WP_179546774.1">
    <property type="nucleotide sequence ID" value="NZ_BSEW01000001.1"/>
</dbReference>
<keyword evidence="2" id="KW-0560">Oxidoreductase</keyword>
<dbReference type="PANTHER" id="PTHR42686">
    <property type="entry name" value="GH17980P-RELATED"/>
    <property type="match status" value="1"/>
</dbReference>
<dbReference type="PANTHER" id="PTHR42686:SF1">
    <property type="entry name" value="GH17980P-RELATED"/>
    <property type="match status" value="1"/>
</dbReference>
<dbReference type="EMBL" id="JACCBM010000001">
    <property type="protein sequence ID" value="NYD69446.1"/>
    <property type="molecule type" value="Genomic_DNA"/>
</dbReference>
<feature type="domain" description="NADP-dependent oxidoreductase" evidence="1">
    <location>
        <begin position="10"/>
        <end position="284"/>
    </location>
</feature>
<dbReference type="InterPro" id="IPR020471">
    <property type="entry name" value="AKR"/>
</dbReference>
<name>A0A852SAR6_9MICO</name>